<evidence type="ECO:0000313" key="2">
    <source>
        <dbReference type="EMBL" id="QKX49496.1"/>
    </source>
</evidence>
<dbReference type="InterPro" id="IPR011050">
    <property type="entry name" value="Pectin_lyase_fold/virulence"/>
</dbReference>
<dbReference type="SUPFAM" id="SSF51126">
    <property type="entry name" value="Pectin lyase-like"/>
    <property type="match status" value="1"/>
</dbReference>
<proteinExistence type="predicted"/>
<gene>
    <name evidence="2" type="ORF">HF394_02255</name>
</gene>
<evidence type="ECO:0000313" key="3">
    <source>
        <dbReference type="Proteomes" id="UP000509222"/>
    </source>
</evidence>
<dbReference type="InterPro" id="IPR024535">
    <property type="entry name" value="RHGA/B-epi-like_pectate_lyase"/>
</dbReference>
<dbReference type="InterPro" id="IPR012334">
    <property type="entry name" value="Pectin_lyas_fold"/>
</dbReference>
<dbReference type="Gene3D" id="2.160.20.10">
    <property type="entry name" value="Single-stranded right-handed beta-helix, Pectin lyase-like"/>
    <property type="match status" value="1"/>
</dbReference>
<reference evidence="2 3" key="1">
    <citation type="submission" date="2020-04" db="EMBL/GenBank/DDBJ databases">
        <authorList>
            <person name="Pajer P."/>
            <person name="Broz P."/>
        </authorList>
    </citation>
    <scope>NUCLEOTIDE SEQUENCE [LARGE SCALE GENOMIC DNA]</scope>
    <source>
        <strain evidence="3">NRL-ATB46093</strain>
    </source>
</reference>
<organism evidence="2 3">
    <name type="scientific">Planococcus glaciei</name>
    <dbReference type="NCBI Taxonomy" id="459472"/>
    <lineage>
        <taxon>Bacteria</taxon>
        <taxon>Bacillati</taxon>
        <taxon>Bacillota</taxon>
        <taxon>Bacilli</taxon>
        <taxon>Bacillales</taxon>
        <taxon>Caryophanaceae</taxon>
        <taxon>Planococcus</taxon>
    </lineage>
</organism>
<dbReference type="AlphaFoldDB" id="A0A7H8Q6C6"/>
<keyword evidence="3" id="KW-1185">Reference proteome</keyword>
<evidence type="ECO:0000259" key="1">
    <source>
        <dbReference type="Pfam" id="PF12708"/>
    </source>
</evidence>
<feature type="domain" description="Rhamnogalacturonase A/B/Epimerase-like pectate lyase" evidence="1">
    <location>
        <begin position="35"/>
        <end position="104"/>
    </location>
</feature>
<dbReference type="RefSeq" id="WP_036810214.1">
    <property type="nucleotide sequence ID" value="NZ_CP051177.1"/>
</dbReference>
<dbReference type="Pfam" id="PF12708">
    <property type="entry name" value="Pect-lyase_RHGA_epim"/>
    <property type="match status" value="1"/>
</dbReference>
<name>A0A7H8Q6C6_9BACL</name>
<protein>
    <recommendedName>
        <fullName evidence="1">Rhamnogalacturonase A/B/Epimerase-like pectate lyase domain-containing protein</fullName>
    </recommendedName>
</protein>
<reference evidence="3" key="2">
    <citation type="submission" date="2020-06" db="EMBL/GenBank/DDBJ databases">
        <title>Isolation of Planomicrobium glaciei.</title>
        <authorList>
            <person name="Malisova L."/>
            <person name="Safrankova R."/>
            <person name="Jakubu V."/>
            <person name="Spanelova P."/>
        </authorList>
    </citation>
    <scope>NUCLEOTIDE SEQUENCE [LARGE SCALE GENOMIC DNA]</scope>
    <source>
        <strain evidence="3">NRL-ATB46093</strain>
    </source>
</reference>
<dbReference type="EMBL" id="CP051177">
    <property type="protein sequence ID" value="QKX49496.1"/>
    <property type="molecule type" value="Genomic_DNA"/>
</dbReference>
<accession>A0A7H8Q6C6</accession>
<dbReference type="Proteomes" id="UP000509222">
    <property type="component" value="Chromosome"/>
</dbReference>
<sequence>MAFGNKKEKQTLATANRLRKMADEVTFSERPDKTFNVKAFGAKGDDDADDWRALQQAIAFAYNAKGGGTLFFPPGQYRISKPLEVPVTDEEKAVSWVGYSDKTTIIVPSAPMDYMVRMRGGDGHIKGLTFKGSDPFNGSVQHAKVCMLASNIRNKTFSNVSFSWAKVHGLQITEEGNNNLCVFDQSCKFEQNGTVVKGSDGSGSGDKISFSRFNPESSDVHVGAYIKIGSGPGSVYHINSVSRNSITVSPALRNAFRFGTEYKIHIGSGLQTDRGSDNNVYGIYDCHFVGNAGAGLVVRGLYGHNVQGGNFDANGIAGIHIGSGMINTTPAYSNAITHAYFEANGYANVILDYPSGLSIIEPLLAEPVDGTAGGVASIASLRDQPFDYETTSVLHNGRFYNFINETTRNFASNTAETARITVNQAGNLIGSSIINLPSPPKHRFKEELEIYVENTNGQPVQVICDFAKVNNKPGRVGVEAPAGVGYKITAYYSRSLESWMVSHTVPME</sequence>